<evidence type="ECO:0000313" key="3">
    <source>
        <dbReference type="Proteomes" id="UP000294862"/>
    </source>
</evidence>
<gene>
    <name evidence="2" type="ORF">EV148_106205</name>
</gene>
<comment type="caution">
    <text evidence="2">The sequence shown here is derived from an EMBL/GenBank/DDBJ whole genome shotgun (WGS) entry which is preliminary data.</text>
</comment>
<dbReference type="Proteomes" id="UP000294862">
    <property type="component" value="Unassembled WGS sequence"/>
</dbReference>
<feature type="signal peptide" evidence="1">
    <location>
        <begin position="1"/>
        <end position="31"/>
    </location>
</feature>
<keyword evidence="3" id="KW-1185">Reference proteome</keyword>
<reference evidence="2 3" key="1">
    <citation type="journal article" date="2015" name="Stand. Genomic Sci.">
        <title>Genomic Encyclopedia of Bacterial and Archaeal Type Strains, Phase III: the genomes of soil and plant-associated and newly described type strains.</title>
        <authorList>
            <person name="Whitman W.B."/>
            <person name="Woyke T."/>
            <person name="Klenk H.P."/>
            <person name="Zhou Y."/>
            <person name="Lilburn T.G."/>
            <person name="Beck B.J."/>
            <person name="De Vos P."/>
            <person name="Vandamme P."/>
            <person name="Eisen J.A."/>
            <person name="Garrity G."/>
            <person name="Hugenholtz P."/>
            <person name="Kyrpides N.C."/>
        </authorList>
    </citation>
    <scope>NUCLEOTIDE SEQUENCE [LARGE SCALE GENOMIC DNA]</scope>
    <source>
        <strain evidence="2 3">A3</strain>
    </source>
</reference>
<dbReference type="NCBIfam" id="TIGR02608">
    <property type="entry name" value="delta_60_rpt"/>
    <property type="match status" value="3"/>
</dbReference>
<accession>A0A4V2S2D6</accession>
<keyword evidence="1" id="KW-0732">Signal</keyword>
<dbReference type="Gene3D" id="2.80.10.50">
    <property type="match status" value="1"/>
</dbReference>
<proteinExistence type="predicted"/>
<sequence length="482" mass="49045">MPFHRLLLPALPIAAALAAAAAALLPCAARAGDGDIDPAFAPTGNALPGWERLYFGAQDEHGVAAARNADGSIIVCLSVPGGTDGAKIGLFKLDANGHRVSAFGSSGQVLKDAALKTVTDMTIDAQGRIVVVGTTPGPGGTENFGVVRFNPDGSDDTSFAGDGGVSIGFDDTSGAIPTYYQDLARSVATDPDGKVVVAGSIFSNDGNDVRWGLIRLREDGSLDARVAGRYAQNQKAVGTKVLRLPNGHYLVVGSTLVAADDADFGARIVKPSLTVDSSYSDAGSFAFDVAAGDGSLSDFASDAALAAGGRVVLAGVASTRIAANRILVLADGSGNPATLALDTSFVGGGSPTYAYNYVSALSSTDVDPGHGTARTRVAVRSDDSILLSGRFTSTSTSESSAMLTRLRADGSEDADFAALLATRFYQAPTGAGSASTDSGFDDVLVDGGSRPLLVGTSRDNTGDMDGVVTRLQSDLIFADAFE</sequence>
<protein>
    <submittedName>
        <fullName evidence="2">Putative delta-60 repeat protein</fullName>
    </submittedName>
</protein>
<dbReference type="OrthoDB" id="224783at2"/>
<organism evidence="2 3">
    <name type="scientific">Dokdonella fugitiva</name>
    <dbReference type="NCBI Taxonomy" id="328517"/>
    <lineage>
        <taxon>Bacteria</taxon>
        <taxon>Pseudomonadati</taxon>
        <taxon>Pseudomonadota</taxon>
        <taxon>Gammaproteobacteria</taxon>
        <taxon>Lysobacterales</taxon>
        <taxon>Rhodanobacteraceae</taxon>
        <taxon>Dokdonella</taxon>
    </lineage>
</organism>
<feature type="chain" id="PRO_5020420653" evidence="1">
    <location>
        <begin position="32"/>
        <end position="482"/>
    </location>
</feature>
<evidence type="ECO:0000313" key="2">
    <source>
        <dbReference type="EMBL" id="TCO40050.1"/>
    </source>
</evidence>
<dbReference type="Pfam" id="PF17164">
    <property type="entry name" value="DUF5122"/>
    <property type="match status" value="2"/>
</dbReference>
<dbReference type="AlphaFoldDB" id="A0A4V2S2D6"/>
<dbReference type="InterPro" id="IPR013431">
    <property type="entry name" value="Delta_60_rpt"/>
</dbReference>
<name>A0A4V2S2D6_9GAMM</name>
<dbReference type="RefSeq" id="WP_131998672.1">
    <property type="nucleotide sequence ID" value="NZ_SLWQ01000006.1"/>
</dbReference>
<dbReference type="SUPFAM" id="SSF63829">
    <property type="entry name" value="Calcium-dependent phosphotriesterase"/>
    <property type="match status" value="1"/>
</dbReference>
<evidence type="ECO:0000256" key="1">
    <source>
        <dbReference type="SAM" id="SignalP"/>
    </source>
</evidence>
<dbReference type="EMBL" id="SLWQ01000006">
    <property type="protein sequence ID" value="TCO40050.1"/>
    <property type="molecule type" value="Genomic_DNA"/>
</dbReference>